<evidence type="ECO:0000313" key="9">
    <source>
        <dbReference type="EMBL" id="CAI4056626.1"/>
    </source>
</evidence>
<dbReference type="Pfam" id="PF05916">
    <property type="entry name" value="Sld5"/>
    <property type="match status" value="1"/>
</dbReference>
<evidence type="ECO:0000313" key="10">
    <source>
        <dbReference type="Proteomes" id="UP001162090"/>
    </source>
</evidence>
<dbReference type="GO" id="GO:0000811">
    <property type="term" value="C:GINS complex"/>
    <property type="evidence" value="ECO:0007669"/>
    <property type="project" value="UniProtKB-UniRule"/>
</dbReference>
<evidence type="ECO:0000256" key="3">
    <source>
        <dbReference type="ARBA" id="ARBA00014804"/>
    </source>
</evidence>
<reference evidence="9" key="1">
    <citation type="submission" date="2022-10" db="EMBL/GenBank/DDBJ databases">
        <authorList>
            <person name="Byrne P K."/>
        </authorList>
    </citation>
    <scope>NUCLEOTIDE SEQUENCE</scope>
    <source>
        <strain evidence="9">CBS7001</strain>
    </source>
</reference>
<evidence type="ECO:0000256" key="4">
    <source>
        <dbReference type="ARBA" id="ARBA00022705"/>
    </source>
</evidence>
<evidence type="ECO:0000256" key="1">
    <source>
        <dbReference type="ARBA" id="ARBA00004123"/>
    </source>
</evidence>
<dbReference type="PANTHER" id="PTHR21206">
    <property type="entry name" value="SLD5 PROTEIN"/>
    <property type="match status" value="1"/>
</dbReference>
<dbReference type="InterPro" id="IPR008591">
    <property type="entry name" value="GINS_Sld5"/>
</dbReference>
<comment type="subcellular location">
    <subcellularLocation>
        <location evidence="1 6">Nucleus</location>
    </subcellularLocation>
</comment>
<sequence>MDINIDDILAELDKETTAVDSTNITQGSSSTAHGDALTIVNSSLDSNVKTHHTYISPQRDFASLMKCWRNERCSPELLAYPHQLMKRLLNRISTQSQLIENISMGFLDMQNASSASPSMPNDSKLPLLCMETELERLKFVIRSYIRCRLAKIDKFSLYLRQLNEDENSLTSLTDLLSNDEIKYHDSHSLIWLKLINDSILKHMPEELQAINDTEGSVSMIDEPDWNKFVFIHVNGPPEGNWNEDPLLQENEFGKPCYTVTIPDLNEEVELTIGSIYVMRYEVIRDLLRDDKIALI</sequence>
<dbReference type="PANTHER" id="PTHR21206:SF0">
    <property type="entry name" value="DNA REPLICATION COMPLEX GINS PROTEIN SLD5"/>
    <property type="match status" value="1"/>
</dbReference>
<evidence type="ECO:0000259" key="8">
    <source>
        <dbReference type="Pfam" id="PF16922"/>
    </source>
</evidence>
<dbReference type="EMBL" id="OX365913">
    <property type="protein sequence ID" value="CAI4056626.1"/>
    <property type="molecule type" value="Genomic_DNA"/>
</dbReference>
<dbReference type="Gene3D" id="1.20.58.1030">
    <property type="match status" value="1"/>
</dbReference>
<dbReference type="InterPro" id="IPR031633">
    <property type="entry name" value="SLD5_C"/>
</dbReference>
<dbReference type="InterPro" id="IPR036224">
    <property type="entry name" value="GINS_bundle-like_dom_sf"/>
</dbReference>
<dbReference type="Pfam" id="PF16922">
    <property type="entry name" value="SLD5_C"/>
    <property type="match status" value="1"/>
</dbReference>
<dbReference type="SUPFAM" id="SSF160059">
    <property type="entry name" value="PriA/YqbF domain"/>
    <property type="match status" value="1"/>
</dbReference>
<comment type="function">
    <text evidence="6">The GINS complex plays an essential role in the initiation of DNA replication.</text>
</comment>
<evidence type="ECO:0000256" key="2">
    <source>
        <dbReference type="ARBA" id="ARBA00008187"/>
    </source>
</evidence>
<dbReference type="GO" id="GO:0006261">
    <property type="term" value="P:DNA-templated DNA replication"/>
    <property type="evidence" value="ECO:0007669"/>
    <property type="project" value="InterPro"/>
</dbReference>
<keyword evidence="4 6" id="KW-0235">DNA replication</keyword>
<protein>
    <recommendedName>
        <fullName evidence="3 6">DNA replication complex GINS protein SLD5</fullName>
    </recommendedName>
</protein>
<dbReference type="PIRSF" id="PIRSF007764">
    <property type="entry name" value="Sld5"/>
    <property type="match status" value="1"/>
</dbReference>
<comment type="similarity">
    <text evidence="2 6">Belongs to the GINS4/SLD5 family.</text>
</comment>
<proteinExistence type="inferred from homology"/>
<dbReference type="AlphaFoldDB" id="A0AA35NPR9"/>
<keyword evidence="5 6" id="KW-0539">Nucleus</keyword>
<evidence type="ECO:0000256" key="5">
    <source>
        <dbReference type="ARBA" id="ARBA00023242"/>
    </source>
</evidence>
<name>A0AA35NPR9_SACUV</name>
<dbReference type="FunFam" id="1.20.58.1030:FF:000009">
    <property type="entry name" value="DNA replication complex GINS protein SLD5"/>
    <property type="match status" value="1"/>
</dbReference>
<dbReference type="FunFam" id="3.40.5.60:FF:000002">
    <property type="entry name" value="DNA replication complex GINS protein SLD5"/>
    <property type="match status" value="1"/>
</dbReference>
<dbReference type="GO" id="GO:0000727">
    <property type="term" value="P:double-strand break repair via break-induced replication"/>
    <property type="evidence" value="ECO:0007669"/>
    <property type="project" value="TreeGrafter"/>
</dbReference>
<evidence type="ECO:0000259" key="7">
    <source>
        <dbReference type="Pfam" id="PF05916"/>
    </source>
</evidence>
<accession>A0AA35NPR9</accession>
<feature type="domain" description="GINS subunit" evidence="7">
    <location>
        <begin position="114"/>
        <end position="196"/>
    </location>
</feature>
<evidence type="ECO:0000256" key="6">
    <source>
        <dbReference type="PIRNR" id="PIRNR007764"/>
    </source>
</evidence>
<feature type="domain" description="DNA replication complex GINS protein SLD5 C-terminal" evidence="8">
    <location>
        <begin position="223"/>
        <end position="295"/>
    </location>
</feature>
<dbReference type="CDD" id="cd21692">
    <property type="entry name" value="GINS_B_Sld5"/>
    <property type="match status" value="1"/>
</dbReference>
<dbReference type="SUPFAM" id="SSF158573">
    <property type="entry name" value="GINS helical bundle-like"/>
    <property type="match status" value="1"/>
</dbReference>
<dbReference type="InterPro" id="IPR021151">
    <property type="entry name" value="GINS_A"/>
</dbReference>
<dbReference type="Gene3D" id="3.40.5.60">
    <property type="match status" value="1"/>
</dbReference>
<dbReference type="InterPro" id="IPR038749">
    <property type="entry name" value="Sld5_GINS_A"/>
</dbReference>
<gene>
    <name evidence="9" type="primary">SUVC02G5960</name>
    <name evidence="9" type="ORF">SUVC_02G5960</name>
</gene>
<dbReference type="CDD" id="cd11711">
    <property type="entry name" value="GINS_A_Sld5"/>
    <property type="match status" value="1"/>
</dbReference>
<dbReference type="Proteomes" id="UP001162090">
    <property type="component" value="Chromosome 2"/>
</dbReference>
<organism evidence="9 10">
    <name type="scientific">Saccharomyces uvarum</name>
    <name type="common">Yeast</name>
    <name type="synonym">Saccharomyces bayanus var. uvarum</name>
    <dbReference type="NCBI Taxonomy" id="230603"/>
    <lineage>
        <taxon>Eukaryota</taxon>
        <taxon>Fungi</taxon>
        <taxon>Dikarya</taxon>
        <taxon>Ascomycota</taxon>
        <taxon>Saccharomycotina</taxon>
        <taxon>Saccharomycetes</taxon>
        <taxon>Saccharomycetales</taxon>
        <taxon>Saccharomycetaceae</taxon>
        <taxon>Saccharomyces</taxon>
    </lineage>
</organism>